<keyword evidence="1 5" id="KW-0436">Ligase</keyword>
<evidence type="ECO:0000259" key="7">
    <source>
        <dbReference type="Pfam" id="PF02540"/>
    </source>
</evidence>
<comment type="caution">
    <text evidence="8">The sequence shown here is derived from an EMBL/GenBank/DDBJ whole genome shotgun (WGS) entry which is preliminary data.</text>
</comment>
<comment type="similarity">
    <text evidence="6">Belongs to the NAD synthetase family.</text>
</comment>
<sequence>MKIALISMEVVPGRPDRNAATMRGKIAEAKAAGADLALFPALSLSGLFLGGGWKQPAFLGDCATYAEEIAAAADGITVMFGNVAAGGEGCCGLARTLLHARGGVLREVARRPLHGASTRFSPLLYELPGERVILAADASPFPLCFEARTLAKTAQEQNAVLLYVNALGIQDKGKTVYTFAGSAQAFRADGARALITPAYKDGITIVDTAALPAPPNKPAEPAIAPIYRTLRYAVQKFLARIHMERVVIGISGGIDSAVAAALYVDAIGAENVLLVNMPSRFNSATTKGLAAQLADNLGSRHMIVPIEESVSYTAKQLSEIPIEGAAAAPGEHLTISSFVRENMQARNRSGRVLATIAAAWGAGFTCNGNKAETTVGYATLYGDLAGFLCALADLWKYQVYDLARYLNEHVYGREAIPQGIIDIVPSAELSDAQNVDEGKGDPIRYPYHDHLFRAFAENNETPEEILEYYAKNALEAHIGCKKGLVADYFPTAADFIADLERWWGLYTGMAVAKRIQSPPLLSVSGRAYGSDHPESQIGAYETIRYRALKEKLLGK</sequence>
<gene>
    <name evidence="8" type="primary">nadE</name>
    <name evidence="8" type="ORF">HMPREF0908_1238</name>
</gene>
<dbReference type="HOGENOM" id="CLU_022313_1_0_9"/>
<dbReference type="Gene3D" id="3.40.50.620">
    <property type="entry name" value="HUPs"/>
    <property type="match status" value="1"/>
</dbReference>
<dbReference type="AlphaFoldDB" id="C4V3Z4"/>
<dbReference type="CDD" id="cd00553">
    <property type="entry name" value="NAD_synthase"/>
    <property type="match status" value="1"/>
</dbReference>
<dbReference type="STRING" id="638302.HMPREF0908_1238"/>
<dbReference type="InterPro" id="IPR014729">
    <property type="entry name" value="Rossmann-like_a/b/a_fold"/>
</dbReference>
<keyword evidence="2 5" id="KW-0547">Nucleotide-binding</keyword>
<dbReference type="UniPathway" id="UPA00253">
    <property type="reaction ID" value="UER00334"/>
</dbReference>
<protein>
    <recommendedName>
        <fullName evidence="5">Glutamine-dependent NAD(+) synthetase</fullName>
        <ecNumber evidence="5">6.3.5.1</ecNumber>
    </recommendedName>
    <alternativeName>
        <fullName evidence="5">NAD(+) synthase [glutamine-hydrolyzing]</fullName>
    </alternativeName>
</protein>
<feature type="domain" description="NAD/GMP synthase" evidence="7">
    <location>
        <begin position="229"/>
        <end position="467"/>
    </location>
</feature>
<evidence type="ECO:0000256" key="2">
    <source>
        <dbReference type="ARBA" id="ARBA00022741"/>
    </source>
</evidence>
<dbReference type="SUPFAM" id="SSF52402">
    <property type="entry name" value="Adenine nucleotide alpha hydrolases-like"/>
    <property type="match status" value="1"/>
</dbReference>
<dbReference type="InterPro" id="IPR036526">
    <property type="entry name" value="C-N_Hydrolase_sf"/>
</dbReference>
<dbReference type="RefSeq" id="WP_006689972.1">
    <property type="nucleotide sequence ID" value="NZ_GG694006.1"/>
</dbReference>
<keyword evidence="4 5" id="KW-0520">NAD</keyword>
<dbReference type="OrthoDB" id="9803818at2"/>
<evidence type="ECO:0000313" key="8">
    <source>
        <dbReference type="EMBL" id="EEQ48258.1"/>
    </source>
</evidence>
<dbReference type="NCBIfam" id="TIGR00552">
    <property type="entry name" value="nadE"/>
    <property type="match status" value="1"/>
</dbReference>
<comment type="pathway">
    <text evidence="5">Cofactor biosynthesis; NAD(+) biosynthesis; NAD(+) from deamido-NAD(+) (L-Gln route): step 1/1.</text>
</comment>
<dbReference type="eggNOG" id="COG0388">
    <property type="taxonomic scope" value="Bacteria"/>
</dbReference>
<dbReference type="InterPro" id="IPR003694">
    <property type="entry name" value="NAD_synthase"/>
</dbReference>
<dbReference type="Gene3D" id="3.60.110.10">
    <property type="entry name" value="Carbon-nitrogen hydrolase"/>
    <property type="match status" value="1"/>
</dbReference>
<keyword evidence="9" id="KW-1185">Reference proteome</keyword>
<comment type="similarity">
    <text evidence="5">In the C-terminal section; belongs to the NAD synthetase family.</text>
</comment>
<dbReference type="GO" id="GO:0005524">
    <property type="term" value="F:ATP binding"/>
    <property type="evidence" value="ECO:0007669"/>
    <property type="project" value="UniProtKB-UniRule"/>
</dbReference>
<name>C4V3Z4_9FIRM</name>
<dbReference type="GO" id="GO:0009435">
    <property type="term" value="P:NAD+ biosynthetic process"/>
    <property type="evidence" value="ECO:0007669"/>
    <property type="project" value="UniProtKB-UniRule"/>
</dbReference>
<evidence type="ECO:0000256" key="4">
    <source>
        <dbReference type="ARBA" id="ARBA00023027"/>
    </source>
</evidence>
<evidence type="ECO:0000256" key="1">
    <source>
        <dbReference type="ARBA" id="ARBA00022598"/>
    </source>
</evidence>
<evidence type="ECO:0000256" key="5">
    <source>
        <dbReference type="PIRNR" id="PIRNR006630"/>
    </source>
</evidence>
<evidence type="ECO:0000256" key="6">
    <source>
        <dbReference type="RuleBase" id="RU003811"/>
    </source>
</evidence>
<dbReference type="InterPro" id="IPR014445">
    <property type="entry name" value="Gln-dep_NAD_synthase"/>
</dbReference>
<reference evidence="8 9" key="1">
    <citation type="submission" date="2009-04" db="EMBL/GenBank/DDBJ databases">
        <authorList>
            <person name="Qin X."/>
            <person name="Bachman B."/>
            <person name="Battles P."/>
            <person name="Bell A."/>
            <person name="Bess C."/>
            <person name="Bickham C."/>
            <person name="Chaboub L."/>
            <person name="Chen D."/>
            <person name="Coyle M."/>
            <person name="Deiros D.R."/>
            <person name="Dinh H."/>
            <person name="Forbes L."/>
            <person name="Fowler G."/>
            <person name="Francisco L."/>
            <person name="Fu Q."/>
            <person name="Gubbala S."/>
            <person name="Hale W."/>
            <person name="Han Y."/>
            <person name="Hemphill L."/>
            <person name="Highlander S.K."/>
            <person name="Hirani K."/>
            <person name="Hogues M."/>
            <person name="Jackson L."/>
            <person name="Jakkamsetti A."/>
            <person name="Javaid M."/>
            <person name="Jiang H."/>
            <person name="Korchina V."/>
            <person name="Kovar C."/>
            <person name="Lara F."/>
            <person name="Lee S."/>
            <person name="Mata R."/>
            <person name="Mathew T."/>
            <person name="Moen C."/>
            <person name="Morales K."/>
            <person name="Munidasa M."/>
            <person name="Nazareth L."/>
            <person name="Ngo R."/>
            <person name="Nguyen L."/>
            <person name="Okwuonu G."/>
            <person name="Ongeri F."/>
            <person name="Patil S."/>
            <person name="Petrosino J."/>
            <person name="Pham C."/>
            <person name="Pham P."/>
            <person name="Pu L.-L."/>
            <person name="Puazo M."/>
            <person name="Raj R."/>
            <person name="Reid J."/>
            <person name="Rouhana J."/>
            <person name="Saada N."/>
            <person name="Shang Y."/>
            <person name="Simmons D."/>
            <person name="Thornton R."/>
            <person name="Warren J."/>
            <person name="Weissenberger G."/>
            <person name="Zhang J."/>
            <person name="Zhang L."/>
            <person name="Zhou C."/>
            <person name="Zhu D."/>
            <person name="Muzny D."/>
            <person name="Worley K."/>
            <person name="Gibbs R."/>
        </authorList>
    </citation>
    <scope>NUCLEOTIDE SEQUENCE [LARGE SCALE GENOMIC DNA]</scope>
    <source>
        <strain evidence="8 9">ATCC 43531</strain>
    </source>
</reference>
<keyword evidence="3 5" id="KW-0067">ATP-binding</keyword>
<dbReference type="PANTHER" id="PTHR23090">
    <property type="entry name" value="NH 3 /GLUTAMINE-DEPENDENT NAD + SYNTHETASE"/>
    <property type="match status" value="1"/>
</dbReference>
<evidence type="ECO:0000256" key="3">
    <source>
        <dbReference type="ARBA" id="ARBA00022840"/>
    </source>
</evidence>
<dbReference type="PIRSF" id="PIRSF006630">
    <property type="entry name" value="NADS_GAT"/>
    <property type="match status" value="1"/>
</dbReference>
<dbReference type="EC" id="6.3.5.1" evidence="5"/>
<dbReference type="PANTHER" id="PTHR23090:SF9">
    <property type="entry name" value="GLUTAMINE-DEPENDENT NAD(+) SYNTHETASE"/>
    <property type="match status" value="1"/>
</dbReference>
<dbReference type="InterPro" id="IPR022310">
    <property type="entry name" value="NAD/GMP_synthase"/>
</dbReference>
<dbReference type="eggNOG" id="COG0171">
    <property type="taxonomic scope" value="Bacteria"/>
</dbReference>
<dbReference type="SUPFAM" id="SSF56317">
    <property type="entry name" value="Carbon-nitrogen hydrolase"/>
    <property type="match status" value="1"/>
</dbReference>
<comment type="catalytic activity">
    <reaction evidence="5">
        <text>deamido-NAD(+) + L-glutamine + ATP + H2O = L-glutamate + AMP + diphosphate + NAD(+) + H(+)</text>
        <dbReference type="Rhea" id="RHEA:24384"/>
        <dbReference type="ChEBI" id="CHEBI:15377"/>
        <dbReference type="ChEBI" id="CHEBI:15378"/>
        <dbReference type="ChEBI" id="CHEBI:29985"/>
        <dbReference type="ChEBI" id="CHEBI:30616"/>
        <dbReference type="ChEBI" id="CHEBI:33019"/>
        <dbReference type="ChEBI" id="CHEBI:57540"/>
        <dbReference type="ChEBI" id="CHEBI:58359"/>
        <dbReference type="ChEBI" id="CHEBI:58437"/>
        <dbReference type="ChEBI" id="CHEBI:456215"/>
        <dbReference type="EC" id="6.3.5.1"/>
    </reaction>
</comment>
<dbReference type="GO" id="GO:0004359">
    <property type="term" value="F:glutaminase activity"/>
    <property type="evidence" value="ECO:0007669"/>
    <property type="project" value="InterPro"/>
</dbReference>
<dbReference type="GO" id="GO:0005737">
    <property type="term" value="C:cytoplasm"/>
    <property type="evidence" value="ECO:0007669"/>
    <property type="project" value="InterPro"/>
</dbReference>
<dbReference type="Pfam" id="PF02540">
    <property type="entry name" value="NAD_synthase"/>
    <property type="match status" value="1"/>
</dbReference>
<evidence type="ECO:0000313" key="9">
    <source>
        <dbReference type="Proteomes" id="UP000005309"/>
    </source>
</evidence>
<dbReference type="GO" id="GO:0003952">
    <property type="term" value="F:NAD+ synthase (glutamine-hydrolyzing) activity"/>
    <property type="evidence" value="ECO:0007669"/>
    <property type="project" value="UniProtKB-UniRule"/>
</dbReference>
<dbReference type="Proteomes" id="UP000005309">
    <property type="component" value="Unassembled WGS sequence"/>
</dbReference>
<dbReference type="EMBL" id="ACLA01000020">
    <property type="protein sequence ID" value="EEQ48258.1"/>
    <property type="molecule type" value="Genomic_DNA"/>
</dbReference>
<proteinExistence type="inferred from homology"/>
<accession>C4V3Z4</accession>
<organism evidence="8 9">
    <name type="scientific">Selenomonas flueggei ATCC 43531</name>
    <dbReference type="NCBI Taxonomy" id="638302"/>
    <lineage>
        <taxon>Bacteria</taxon>
        <taxon>Bacillati</taxon>
        <taxon>Bacillota</taxon>
        <taxon>Negativicutes</taxon>
        <taxon>Selenomonadales</taxon>
        <taxon>Selenomonadaceae</taxon>
        <taxon>Selenomonas</taxon>
    </lineage>
</organism>